<keyword evidence="3" id="KW-1185">Reference proteome</keyword>
<dbReference type="RefSeq" id="WP_344888878.1">
    <property type="nucleotide sequence ID" value="NZ_BAAAWD010000006.1"/>
</dbReference>
<dbReference type="PANTHER" id="PTHR42760">
    <property type="entry name" value="SHORT-CHAIN DEHYDROGENASES/REDUCTASES FAMILY MEMBER"/>
    <property type="match status" value="1"/>
</dbReference>
<evidence type="ECO:0000313" key="3">
    <source>
        <dbReference type="Proteomes" id="UP001499930"/>
    </source>
</evidence>
<dbReference type="Proteomes" id="UP001499930">
    <property type="component" value="Unassembled WGS sequence"/>
</dbReference>
<comment type="caution">
    <text evidence="2">The sequence shown here is derived from an EMBL/GenBank/DDBJ whole genome shotgun (WGS) entry which is preliminary data.</text>
</comment>
<accession>A0ABP6K8F5</accession>
<dbReference type="InterPro" id="IPR002347">
    <property type="entry name" value="SDR_fam"/>
</dbReference>
<sequence>MDLGLAGKSAVVTGGSKGTGLAIVRTLVAEGMRVVAASRRATPELKETGAAHVAVDLTTAEGGGELVERAAAELGGIDLLVNNVGIGDTDDLVQGALLDLRELPDSAWRQTFDLHFYSALRVTRAALPHLIERQGVVVNVSSSGARVVSAGPAHYNVAKAALNALTKVTAEQFGDRGVRAITISPGPILTGVWTDPEGFIGRMAREQGLTHEDFVERMTDSLGASTGRISTPEEVARLVAFAASPNNVNGAEFLVDGGIVKHL</sequence>
<evidence type="ECO:0000313" key="2">
    <source>
        <dbReference type="EMBL" id="GAA2991699.1"/>
    </source>
</evidence>
<protein>
    <submittedName>
        <fullName evidence="2">SDR family oxidoreductase</fullName>
    </submittedName>
</protein>
<evidence type="ECO:0000256" key="1">
    <source>
        <dbReference type="ARBA" id="ARBA00006484"/>
    </source>
</evidence>
<dbReference type="CDD" id="cd05233">
    <property type="entry name" value="SDR_c"/>
    <property type="match status" value="1"/>
</dbReference>
<comment type="similarity">
    <text evidence="1">Belongs to the short-chain dehydrogenases/reductases (SDR) family.</text>
</comment>
<name>A0ABP6K8F5_9ACTN</name>
<dbReference type="PANTHER" id="PTHR42760:SF40">
    <property type="entry name" value="3-OXOACYL-[ACYL-CARRIER-PROTEIN] REDUCTASE, CHLOROPLASTIC"/>
    <property type="match status" value="1"/>
</dbReference>
<dbReference type="PRINTS" id="PR00081">
    <property type="entry name" value="GDHRDH"/>
</dbReference>
<dbReference type="Pfam" id="PF13561">
    <property type="entry name" value="adh_short_C2"/>
    <property type="match status" value="1"/>
</dbReference>
<dbReference type="EMBL" id="BAAAWD010000006">
    <property type="protein sequence ID" value="GAA2991699.1"/>
    <property type="molecule type" value="Genomic_DNA"/>
</dbReference>
<dbReference type="PRINTS" id="PR00080">
    <property type="entry name" value="SDRFAMILY"/>
</dbReference>
<dbReference type="InterPro" id="IPR036291">
    <property type="entry name" value="NAD(P)-bd_dom_sf"/>
</dbReference>
<gene>
    <name evidence="2" type="ORF">GCM10017559_09650</name>
</gene>
<reference evidence="3" key="1">
    <citation type="journal article" date="2019" name="Int. J. Syst. Evol. Microbiol.">
        <title>The Global Catalogue of Microorganisms (GCM) 10K type strain sequencing project: providing services to taxonomists for standard genome sequencing and annotation.</title>
        <authorList>
            <consortium name="The Broad Institute Genomics Platform"/>
            <consortium name="The Broad Institute Genome Sequencing Center for Infectious Disease"/>
            <person name="Wu L."/>
            <person name="Ma J."/>
        </authorList>
    </citation>
    <scope>NUCLEOTIDE SEQUENCE [LARGE SCALE GENOMIC DNA]</scope>
    <source>
        <strain evidence="3">JCM 3106</strain>
    </source>
</reference>
<proteinExistence type="inferred from homology"/>
<organism evidence="2 3">
    <name type="scientific">Streptosporangium longisporum</name>
    <dbReference type="NCBI Taxonomy" id="46187"/>
    <lineage>
        <taxon>Bacteria</taxon>
        <taxon>Bacillati</taxon>
        <taxon>Actinomycetota</taxon>
        <taxon>Actinomycetes</taxon>
        <taxon>Streptosporangiales</taxon>
        <taxon>Streptosporangiaceae</taxon>
        <taxon>Streptosporangium</taxon>
    </lineage>
</organism>
<dbReference type="Gene3D" id="3.40.50.720">
    <property type="entry name" value="NAD(P)-binding Rossmann-like Domain"/>
    <property type="match status" value="1"/>
</dbReference>
<dbReference type="SUPFAM" id="SSF51735">
    <property type="entry name" value="NAD(P)-binding Rossmann-fold domains"/>
    <property type="match status" value="1"/>
</dbReference>